<name>A0A1T4K067_9BACT</name>
<dbReference type="STRING" id="115783.SAMN02745119_00223"/>
<evidence type="ECO:0000313" key="1">
    <source>
        <dbReference type="EMBL" id="SJZ35801.1"/>
    </source>
</evidence>
<protein>
    <submittedName>
        <fullName evidence="1">Uncharacterized protein</fullName>
    </submittedName>
</protein>
<evidence type="ECO:0000313" key="2">
    <source>
        <dbReference type="Proteomes" id="UP000190102"/>
    </source>
</evidence>
<reference evidence="2" key="1">
    <citation type="submission" date="2017-02" db="EMBL/GenBank/DDBJ databases">
        <authorList>
            <person name="Varghese N."/>
            <person name="Submissions S."/>
        </authorList>
    </citation>
    <scope>NUCLEOTIDE SEQUENCE [LARGE SCALE GENOMIC DNA]</scope>
    <source>
        <strain evidence="2">ATCC BAA-34</strain>
    </source>
</reference>
<dbReference type="AlphaFoldDB" id="A0A1T4K067"/>
<dbReference type="RefSeq" id="WP_078788534.1">
    <property type="nucleotide sequence ID" value="NZ_FUWR01000001.1"/>
</dbReference>
<gene>
    <name evidence="1" type="ORF">SAMN02745119_00223</name>
</gene>
<dbReference type="Proteomes" id="UP000190102">
    <property type="component" value="Unassembled WGS sequence"/>
</dbReference>
<sequence>MGKPLAPEHALDLIEGALERLEVMKVLLTSLGNAPVHINLSDLQISSGLCGIFDAICEDIGEGHHWLTEAMKEKEA</sequence>
<proteinExistence type="predicted"/>
<organism evidence="1 2">
    <name type="scientific">Trichlorobacter thiogenes</name>
    <dbReference type="NCBI Taxonomy" id="115783"/>
    <lineage>
        <taxon>Bacteria</taxon>
        <taxon>Pseudomonadati</taxon>
        <taxon>Thermodesulfobacteriota</taxon>
        <taxon>Desulfuromonadia</taxon>
        <taxon>Geobacterales</taxon>
        <taxon>Geobacteraceae</taxon>
        <taxon>Trichlorobacter</taxon>
    </lineage>
</organism>
<accession>A0A1T4K067</accession>
<keyword evidence="2" id="KW-1185">Reference proteome</keyword>
<dbReference type="EMBL" id="FUWR01000001">
    <property type="protein sequence ID" value="SJZ35801.1"/>
    <property type="molecule type" value="Genomic_DNA"/>
</dbReference>